<keyword evidence="1 4" id="KW-0413">Isomerase</keyword>
<dbReference type="SUPFAM" id="SSF52833">
    <property type="entry name" value="Thioredoxin-like"/>
    <property type="match status" value="1"/>
</dbReference>
<dbReference type="GO" id="GO:0004602">
    <property type="term" value="F:glutathione peroxidase activity"/>
    <property type="evidence" value="ECO:0007669"/>
    <property type="project" value="TreeGrafter"/>
</dbReference>
<dbReference type="Pfam" id="PF01323">
    <property type="entry name" value="DSBA"/>
    <property type="match status" value="1"/>
</dbReference>
<dbReference type="GO" id="GO:0006749">
    <property type="term" value="P:glutathione metabolic process"/>
    <property type="evidence" value="ECO:0007669"/>
    <property type="project" value="TreeGrafter"/>
</dbReference>
<comment type="similarity">
    <text evidence="1">Belongs to the GST superfamily. NadH family.</text>
</comment>
<name>A0A1Y5S1I7_9PROT</name>
<dbReference type="RefSeq" id="WP_217807807.1">
    <property type="nucleotide sequence ID" value="NZ_FWFR01000001.1"/>
</dbReference>
<keyword evidence="5" id="KW-1185">Reference proteome</keyword>
<dbReference type="EC" id="5.99.1.4" evidence="1"/>
<dbReference type="PANTHER" id="PTHR42943">
    <property type="entry name" value="GLUTATHIONE S-TRANSFERASE KAPPA"/>
    <property type="match status" value="1"/>
</dbReference>
<evidence type="ECO:0000313" key="5">
    <source>
        <dbReference type="Proteomes" id="UP000193200"/>
    </source>
</evidence>
<evidence type="ECO:0000313" key="4">
    <source>
        <dbReference type="EMBL" id="SLN30186.1"/>
    </source>
</evidence>
<dbReference type="AlphaFoldDB" id="A0A1Y5S1I7"/>
<evidence type="ECO:0000256" key="1">
    <source>
        <dbReference type="PIRNR" id="PIRNR006386"/>
    </source>
</evidence>
<dbReference type="Gene3D" id="3.40.30.10">
    <property type="entry name" value="Glutaredoxin"/>
    <property type="match status" value="1"/>
</dbReference>
<comment type="catalytic activity">
    <reaction evidence="1">
        <text>2-hydroxychromene-2-carboxylate = (3E)-4-(2-hydroxyphenyl)-2-oxobut-3-enoate</text>
        <dbReference type="Rhea" id="RHEA:27401"/>
        <dbReference type="ChEBI" id="CHEBI:59350"/>
        <dbReference type="ChEBI" id="CHEBI:59353"/>
        <dbReference type="EC" id="5.99.1.4"/>
    </reaction>
</comment>
<dbReference type="PANTHER" id="PTHR42943:SF2">
    <property type="entry name" value="GLUTATHIONE S-TRANSFERASE KAPPA 1"/>
    <property type="match status" value="1"/>
</dbReference>
<evidence type="ECO:0000256" key="2">
    <source>
        <dbReference type="PIRSR" id="PIRSR006386-1"/>
    </source>
</evidence>
<sequence>MAEIEYFYSGHSAFAYLGSARLMEIAKASGRRIAHRPFDLRRLVSEIDVVPLARRSKAHVDYYFGREIMRWSEYRNAPTCSDLPTHHHHDPAMANGMLIAGLQQGLDIDRLAHVMLERHWRHDGDLADRDTLAEIGRAAGLDPEPLLARALAPDVQQVYQANTDEALRRSVFGSPTYFVDGDMFYGQDRLEMVERALKQPFATR</sequence>
<organism evidence="4 5">
    <name type="scientific">Oceanibacterium hippocampi</name>
    <dbReference type="NCBI Taxonomy" id="745714"/>
    <lineage>
        <taxon>Bacteria</taxon>
        <taxon>Pseudomonadati</taxon>
        <taxon>Pseudomonadota</taxon>
        <taxon>Alphaproteobacteria</taxon>
        <taxon>Sneathiellales</taxon>
        <taxon>Sneathiellaceae</taxon>
        <taxon>Oceanibacterium</taxon>
    </lineage>
</organism>
<dbReference type="InterPro" id="IPR014440">
    <property type="entry name" value="HCCAis_GSTk"/>
</dbReference>
<dbReference type="GO" id="GO:0018845">
    <property type="term" value="F:2-hydroxychromene-2-carboxylate isomerase activity"/>
    <property type="evidence" value="ECO:0007669"/>
    <property type="project" value="UniProtKB-UniRule"/>
</dbReference>
<proteinExistence type="inferred from homology"/>
<evidence type="ECO:0000259" key="3">
    <source>
        <dbReference type="Pfam" id="PF01323"/>
    </source>
</evidence>
<dbReference type="EMBL" id="FWFR01000001">
    <property type="protein sequence ID" value="SLN30186.1"/>
    <property type="molecule type" value="Genomic_DNA"/>
</dbReference>
<dbReference type="GO" id="GO:1901170">
    <property type="term" value="P:naphthalene catabolic process"/>
    <property type="evidence" value="ECO:0007669"/>
    <property type="project" value="InterPro"/>
</dbReference>
<feature type="domain" description="DSBA-like thioredoxin" evidence="3">
    <location>
        <begin position="4"/>
        <end position="198"/>
    </location>
</feature>
<dbReference type="Proteomes" id="UP000193200">
    <property type="component" value="Unassembled WGS sequence"/>
</dbReference>
<dbReference type="InterPro" id="IPR051924">
    <property type="entry name" value="GST_Kappa/NadH"/>
</dbReference>
<feature type="active site" description="Nucleophile" evidence="2">
    <location>
        <position position="12"/>
    </location>
</feature>
<dbReference type="CDD" id="cd03022">
    <property type="entry name" value="DsbA_HCCA_Iso"/>
    <property type="match status" value="1"/>
</dbReference>
<dbReference type="InterPro" id="IPR036249">
    <property type="entry name" value="Thioredoxin-like_sf"/>
</dbReference>
<dbReference type="InParanoid" id="A0A1Y5S1I7"/>
<dbReference type="PIRSF" id="PIRSF006386">
    <property type="entry name" value="HCCAis_GSTk"/>
    <property type="match status" value="1"/>
</dbReference>
<dbReference type="InterPro" id="IPR044087">
    <property type="entry name" value="NahD-like"/>
</dbReference>
<dbReference type="GO" id="GO:0004364">
    <property type="term" value="F:glutathione transferase activity"/>
    <property type="evidence" value="ECO:0007669"/>
    <property type="project" value="TreeGrafter"/>
</dbReference>
<gene>
    <name evidence="4" type="primary">nsaD_2</name>
    <name evidence="4" type="ORF">OCH7691_01043</name>
</gene>
<protein>
    <recommendedName>
        <fullName evidence="1">2-hydroxychromene-2-carboxylate isomerase</fullName>
        <ecNumber evidence="1">5.99.1.4</ecNumber>
    </recommendedName>
</protein>
<reference evidence="4 5" key="1">
    <citation type="submission" date="2017-03" db="EMBL/GenBank/DDBJ databases">
        <authorList>
            <person name="Afonso C.L."/>
            <person name="Miller P.J."/>
            <person name="Scott M.A."/>
            <person name="Spackman E."/>
            <person name="Goraichik I."/>
            <person name="Dimitrov K.M."/>
            <person name="Suarez D.L."/>
            <person name="Swayne D.E."/>
        </authorList>
    </citation>
    <scope>NUCLEOTIDE SEQUENCE [LARGE SCALE GENOMIC DNA]</scope>
    <source>
        <strain evidence="4 5">CECT 7691</strain>
    </source>
</reference>
<accession>A0A1Y5S1I7</accession>
<dbReference type="InterPro" id="IPR001853">
    <property type="entry name" value="DSBA-like_thioredoxin_dom"/>
</dbReference>